<gene>
    <name evidence="1" type="ORF">UU65_C0003G0058</name>
</gene>
<dbReference type="EMBL" id="LCBL01000003">
    <property type="protein sequence ID" value="KKS09003.1"/>
    <property type="molecule type" value="Genomic_DNA"/>
</dbReference>
<accession>A0A0G0Z7H7</accession>
<dbReference type="AlphaFoldDB" id="A0A0G0Z7H7"/>
<evidence type="ECO:0000313" key="2">
    <source>
        <dbReference type="Proteomes" id="UP000033869"/>
    </source>
</evidence>
<protein>
    <submittedName>
        <fullName evidence="1">Uncharacterized protein</fullName>
    </submittedName>
</protein>
<name>A0A0G0Z7H7_UNCC2</name>
<proteinExistence type="predicted"/>
<comment type="caution">
    <text evidence="1">The sequence shown here is derived from an EMBL/GenBank/DDBJ whole genome shotgun (WGS) entry which is preliminary data.</text>
</comment>
<evidence type="ECO:0000313" key="1">
    <source>
        <dbReference type="EMBL" id="KKS09003.1"/>
    </source>
</evidence>
<sequence>MAEEISVVKRAATLGLMGRVTYDWTSVLKYLEKVYCEAFPGKKCFGFHSQMPLDDTVKDVLVSAIARDFCNLEISDVQYANVLDIENLADVLGEAAVSFVKVAVADKEANSSDVPLCSELL</sequence>
<organism evidence="1 2">
    <name type="scientific">candidate division CPR2 bacterium GW2011_GWC1_41_48</name>
    <dbReference type="NCBI Taxonomy" id="1618344"/>
    <lineage>
        <taxon>Bacteria</taxon>
        <taxon>Bacteria division CPR2</taxon>
    </lineage>
</organism>
<dbReference type="Proteomes" id="UP000033869">
    <property type="component" value="Unassembled WGS sequence"/>
</dbReference>
<reference evidence="1 2" key="1">
    <citation type="journal article" date="2015" name="Nature">
        <title>rRNA introns, odd ribosomes, and small enigmatic genomes across a large radiation of phyla.</title>
        <authorList>
            <person name="Brown C.T."/>
            <person name="Hug L.A."/>
            <person name="Thomas B.C."/>
            <person name="Sharon I."/>
            <person name="Castelle C.J."/>
            <person name="Singh A."/>
            <person name="Wilkins M.J."/>
            <person name="Williams K.H."/>
            <person name="Banfield J.F."/>
        </authorList>
    </citation>
    <scope>NUCLEOTIDE SEQUENCE [LARGE SCALE GENOMIC DNA]</scope>
</reference>